<dbReference type="AlphaFoldDB" id="A0A0D9AWB8"/>
<protein>
    <recommendedName>
        <fullName evidence="4">Lipoprotein</fullName>
    </recommendedName>
</protein>
<reference evidence="2 3" key="1">
    <citation type="submission" date="2015-02" db="EMBL/GenBank/DDBJ databases">
        <title>Draft genome sequence of Pseudomonas stutzeri NT0128 isolated from wheat (Triticum turgidum) rhizosphere.</title>
        <authorList>
            <person name="Tovi N."/>
            <person name="Frenk S."/>
            <person name="Hadar Y."/>
            <person name="Minz D."/>
        </authorList>
    </citation>
    <scope>NUCLEOTIDE SEQUENCE [LARGE SCALE GENOMIC DNA]</scope>
    <source>
        <strain evidence="2 3">NT0128</strain>
    </source>
</reference>
<dbReference type="EMBL" id="JYHV01000003">
    <property type="protein sequence ID" value="KJH85052.1"/>
    <property type="molecule type" value="Genomic_DNA"/>
</dbReference>
<organism evidence="2 3">
    <name type="scientific">Stutzerimonas stutzeri</name>
    <name type="common">Pseudomonas stutzeri</name>
    <dbReference type="NCBI Taxonomy" id="316"/>
    <lineage>
        <taxon>Bacteria</taxon>
        <taxon>Pseudomonadati</taxon>
        <taxon>Pseudomonadota</taxon>
        <taxon>Gammaproteobacteria</taxon>
        <taxon>Pseudomonadales</taxon>
        <taxon>Pseudomonadaceae</taxon>
        <taxon>Stutzerimonas</taxon>
    </lineage>
</organism>
<comment type="caution">
    <text evidence="2">The sequence shown here is derived from an EMBL/GenBank/DDBJ whole genome shotgun (WGS) entry which is preliminary data.</text>
</comment>
<dbReference type="Proteomes" id="UP000032487">
    <property type="component" value="Unassembled WGS sequence"/>
</dbReference>
<name>A0A0D9AWB8_STUST</name>
<keyword evidence="1" id="KW-0732">Signal</keyword>
<evidence type="ECO:0000313" key="3">
    <source>
        <dbReference type="Proteomes" id="UP000032487"/>
    </source>
</evidence>
<sequence>MRNILAQRFSVCLLATALSACSSMATLTGDSFTFEGQLPANFSMRAQAHYGVANDCKGRSQARSFESGFRSTSQQYRFSIPVSYRDGLCEMRLARVGLYIHGRYGDKEWQRTYDNGGLVLVDTLPQGAPAFDSDGHLS</sequence>
<evidence type="ECO:0008006" key="4">
    <source>
        <dbReference type="Google" id="ProtNLM"/>
    </source>
</evidence>
<evidence type="ECO:0000256" key="1">
    <source>
        <dbReference type="SAM" id="SignalP"/>
    </source>
</evidence>
<dbReference type="PROSITE" id="PS51257">
    <property type="entry name" value="PROKAR_LIPOPROTEIN"/>
    <property type="match status" value="1"/>
</dbReference>
<proteinExistence type="predicted"/>
<feature type="chain" id="PRO_5002338740" description="Lipoprotein" evidence="1">
    <location>
        <begin position="26"/>
        <end position="138"/>
    </location>
</feature>
<feature type="non-terminal residue" evidence="2">
    <location>
        <position position="138"/>
    </location>
</feature>
<accession>A0A0D9AWB8</accession>
<gene>
    <name evidence="2" type="ORF">UF78_00570</name>
</gene>
<feature type="signal peptide" evidence="1">
    <location>
        <begin position="1"/>
        <end position="25"/>
    </location>
</feature>
<evidence type="ECO:0000313" key="2">
    <source>
        <dbReference type="EMBL" id="KJH85052.1"/>
    </source>
</evidence>